<dbReference type="EMBL" id="CAJNOK010011475">
    <property type="protein sequence ID" value="CAF1141098.1"/>
    <property type="molecule type" value="Genomic_DNA"/>
</dbReference>
<evidence type="ECO:0000313" key="1">
    <source>
        <dbReference type="EMBL" id="CAF1141098.1"/>
    </source>
</evidence>
<dbReference type="EMBL" id="CAJOBA010026500">
    <property type="protein sequence ID" value="CAF3936617.1"/>
    <property type="molecule type" value="Genomic_DNA"/>
</dbReference>
<dbReference type="Proteomes" id="UP000682733">
    <property type="component" value="Unassembled WGS sequence"/>
</dbReference>
<organism evidence="1 3">
    <name type="scientific">Didymodactylos carnosus</name>
    <dbReference type="NCBI Taxonomy" id="1234261"/>
    <lineage>
        <taxon>Eukaryota</taxon>
        <taxon>Metazoa</taxon>
        <taxon>Spiralia</taxon>
        <taxon>Gnathifera</taxon>
        <taxon>Rotifera</taxon>
        <taxon>Eurotatoria</taxon>
        <taxon>Bdelloidea</taxon>
        <taxon>Philodinida</taxon>
        <taxon>Philodinidae</taxon>
        <taxon>Didymodactylos</taxon>
    </lineage>
</organism>
<evidence type="ECO:0000313" key="2">
    <source>
        <dbReference type="EMBL" id="CAF3936617.1"/>
    </source>
</evidence>
<evidence type="ECO:0000313" key="3">
    <source>
        <dbReference type="Proteomes" id="UP000677228"/>
    </source>
</evidence>
<proteinExistence type="predicted"/>
<sequence>MMGFEILYKIHIERFATKSNGDKDILALDFCSNEKVYGSPYLGPTLWERDELYSADSLLKQLSTCTPTPIDNPVDINHMKTLMMEIDELLCDADSDLEPLNTFDPASEISSHEENLLAIDTSTAVNSPSTSSNY</sequence>
<accession>A0A8S2E6T8</accession>
<dbReference type="Proteomes" id="UP000677228">
    <property type="component" value="Unassembled WGS sequence"/>
</dbReference>
<comment type="caution">
    <text evidence="1">The sequence shown here is derived from an EMBL/GenBank/DDBJ whole genome shotgun (WGS) entry which is preliminary data.</text>
</comment>
<gene>
    <name evidence="1" type="ORF">OVA965_LOCUS21131</name>
    <name evidence="2" type="ORF">TMI583_LOCUS21712</name>
</gene>
<reference evidence="1" key="1">
    <citation type="submission" date="2021-02" db="EMBL/GenBank/DDBJ databases">
        <authorList>
            <person name="Nowell W R."/>
        </authorList>
    </citation>
    <scope>NUCLEOTIDE SEQUENCE</scope>
</reference>
<name>A0A8S2E6T8_9BILA</name>
<dbReference type="AlphaFoldDB" id="A0A8S2E6T8"/>
<protein>
    <submittedName>
        <fullName evidence="1">Uncharacterized protein</fullName>
    </submittedName>
</protein>